<dbReference type="PANTHER" id="PTHR30033:SF1">
    <property type="entry name" value="FLAGELLAR HOOK-ASSOCIATED PROTEIN 1"/>
    <property type="match status" value="1"/>
</dbReference>
<dbReference type="RefSeq" id="WP_006213056.1">
    <property type="nucleotide sequence ID" value="NZ_ADHJ01000055.1"/>
</dbReference>
<dbReference type="EMBL" id="ADHJ01000055">
    <property type="protein sequence ID" value="EFU38189.1"/>
    <property type="molecule type" value="Genomic_DNA"/>
</dbReference>
<proteinExistence type="inferred from homology"/>
<dbReference type="GO" id="GO:0009424">
    <property type="term" value="C:bacterial-type flagellum hook"/>
    <property type="evidence" value="ECO:0007669"/>
    <property type="project" value="UniProtKB-UniRule"/>
</dbReference>
<evidence type="ECO:0000256" key="2">
    <source>
        <dbReference type="ARBA" id="ARBA00004613"/>
    </source>
</evidence>
<reference evidence="11 12" key="1">
    <citation type="journal article" date="2010" name="BMC Genomics">
        <title>Genome sequence of the pattern forming Paenibacillus vortex bacterium reveals potential for thriving in complex environments.</title>
        <authorList>
            <person name="Sirota-Madi A."/>
            <person name="Olender T."/>
            <person name="Helman Y."/>
            <person name="Ingham C."/>
            <person name="Brainis I."/>
            <person name="Roth D."/>
            <person name="Hagi E."/>
            <person name="Brodsky L."/>
            <person name="Leshkowitz D."/>
            <person name="Galatenko V."/>
            <person name="Nikolaev V."/>
            <person name="Mugasimangalam R.C."/>
            <person name="Bransburg-Zabary S."/>
            <person name="Gutnick D.L."/>
            <person name="Lancet D."/>
            <person name="Ben-Jacob E."/>
        </authorList>
    </citation>
    <scope>NUCLEOTIDE SEQUENCE [LARGE SCALE GENOMIC DNA]</scope>
    <source>
        <strain evidence="11 12">V453</strain>
    </source>
</reference>
<dbReference type="KEGG" id="pvo:PVOR_31814"/>
<evidence type="ECO:0000256" key="3">
    <source>
        <dbReference type="ARBA" id="ARBA00009677"/>
    </source>
</evidence>
<evidence type="ECO:0000259" key="10">
    <source>
        <dbReference type="Pfam" id="PF22638"/>
    </source>
</evidence>
<evidence type="ECO:0000256" key="7">
    <source>
        <dbReference type="RuleBase" id="RU362065"/>
    </source>
</evidence>
<gene>
    <name evidence="7" type="primary">flgK</name>
    <name evidence="11" type="ORF">PVOR_31814</name>
</gene>
<dbReference type="Pfam" id="PF00460">
    <property type="entry name" value="Flg_bb_rod"/>
    <property type="match status" value="1"/>
</dbReference>
<dbReference type="Pfam" id="PF06429">
    <property type="entry name" value="Flg_bbr_C"/>
    <property type="match status" value="1"/>
</dbReference>
<dbReference type="InterPro" id="IPR002371">
    <property type="entry name" value="FlgK"/>
</dbReference>
<comment type="similarity">
    <text evidence="3 7">Belongs to the flagella basal body rod proteins family.</text>
</comment>
<sequence>MRSTFHLLEIGKRGLIAQQAAINTAGHNVTNANTPGYSRQTTRLVAANPIAFPGMQRSQAAGQLGMGVEADSIRRVRDFLLDIEYRNQNTNLSTWSVQQETLSNIEGIFNEPSDSSLSASIAEFWTAWQTLSKNPSDTDLSARMAVQQKAIALTETFNHIYSQLDTLSNNLTSRIDTKVAEANNYIDQVAELTQSIKRIEGLGDNANDMRDKRDLLIDQLSLLGNVNVTETGDVYQVTFGNQVVVDDMTSTPITNAIAGTLTGGEIAGYVTSRDVHVQGYITQLNIMANTLATGKVEVTLPAGTILPPGVNIPNAVMDANNPRKLAVDTKHTVDGLNGLHKLGYTLNEPATTGSDFFVSANGGPITAGNMRLSQNIQSDLKNIGASLRTEMKTNPDGTTSEVVLKGNGGMALLIAGLSERTFSFNPNNSNGAVTDITNFEGYLQSVISKLGTDSSNAIKMVENGTLLVEHADTLRLSISSVSLDEEMSDLIRFQHAYSASSRVVTTIDEMLDKLINGTGIVGRVGGVNCAHNPIYDDQLHDEWSPRQLSQTG</sequence>
<keyword evidence="11" id="KW-0282">Flagellum</keyword>
<protein>
    <recommendedName>
        <fullName evidence="4 7">Flagellar hook-associated protein 1</fullName>
        <shortName evidence="7">HAP1</shortName>
    </recommendedName>
</protein>
<comment type="caution">
    <text evidence="11">The sequence shown here is derived from an EMBL/GenBank/DDBJ whole genome shotgun (WGS) entry which is preliminary data.</text>
</comment>
<dbReference type="Proteomes" id="UP000003094">
    <property type="component" value="Unassembled WGS sequence"/>
</dbReference>
<keyword evidence="11" id="KW-0966">Cell projection</keyword>
<dbReference type="GO" id="GO:0044780">
    <property type="term" value="P:bacterial-type flagellum assembly"/>
    <property type="evidence" value="ECO:0007669"/>
    <property type="project" value="InterPro"/>
</dbReference>
<dbReference type="PRINTS" id="PR01005">
    <property type="entry name" value="FLGHOOKAP1"/>
</dbReference>
<keyword evidence="6 7" id="KW-0975">Bacterial flagellum</keyword>
<dbReference type="InterPro" id="IPR053927">
    <property type="entry name" value="FlgK_helical"/>
</dbReference>
<dbReference type="AlphaFoldDB" id="A0A2R9SLF1"/>
<keyword evidence="12" id="KW-1185">Reference proteome</keyword>
<evidence type="ECO:0000256" key="5">
    <source>
        <dbReference type="ARBA" id="ARBA00022525"/>
    </source>
</evidence>
<dbReference type="SUPFAM" id="SSF64518">
    <property type="entry name" value="Phase 1 flagellin"/>
    <property type="match status" value="1"/>
</dbReference>
<dbReference type="GO" id="GO:0005198">
    <property type="term" value="F:structural molecule activity"/>
    <property type="evidence" value="ECO:0007669"/>
    <property type="project" value="UniProtKB-UniRule"/>
</dbReference>
<evidence type="ECO:0000259" key="9">
    <source>
        <dbReference type="Pfam" id="PF06429"/>
    </source>
</evidence>
<evidence type="ECO:0000313" key="11">
    <source>
        <dbReference type="EMBL" id="EFU38189.1"/>
    </source>
</evidence>
<dbReference type="InterPro" id="IPR010930">
    <property type="entry name" value="Flg_bb/hook_C_dom"/>
</dbReference>
<name>A0A2R9SLF1_9BACL</name>
<dbReference type="Pfam" id="PF22638">
    <property type="entry name" value="FlgK_D1"/>
    <property type="match status" value="1"/>
</dbReference>
<dbReference type="PANTHER" id="PTHR30033">
    <property type="entry name" value="FLAGELLAR HOOK-ASSOCIATED PROTEIN 1"/>
    <property type="match status" value="1"/>
</dbReference>
<evidence type="ECO:0000259" key="8">
    <source>
        <dbReference type="Pfam" id="PF00460"/>
    </source>
</evidence>
<dbReference type="GO" id="GO:0005576">
    <property type="term" value="C:extracellular region"/>
    <property type="evidence" value="ECO:0007669"/>
    <property type="project" value="UniProtKB-SubCell"/>
</dbReference>
<feature type="domain" description="Flagellar basal body rod protein N-terminal" evidence="8">
    <location>
        <begin position="8"/>
        <end position="37"/>
    </location>
</feature>
<keyword evidence="5 7" id="KW-0964">Secreted</keyword>
<evidence type="ECO:0000313" key="12">
    <source>
        <dbReference type="Proteomes" id="UP000003094"/>
    </source>
</evidence>
<evidence type="ECO:0000256" key="6">
    <source>
        <dbReference type="ARBA" id="ARBA00023143"/>
    </source>
</evidence>
<feature type="domain" description="Flagellar basal-body/hook protein C-terminal" evidence="9">
    <location>
        <begin position="476"/>
        <end position="516"/>
    </location>
</feature>
<evidence type="ECO:0000256" key="4">
    <source>
        <dbReference type="ARBA" id="ARBA00016244"/>
    </source>
</evidence>
<organism evidence="11 12">
    <name type="scientific">Paenibacillus vortex V453</name>
    <dbReference type="NCBI Taxonomy" id="715225"/>
    <lineage>
        <taxon>Bacteria</taxon>
        <taxon>Bacillati</taxon>
        <taxon>Bacillota</taxon>
        <taxon>Bacilli</taxon>
        <taxon>Bacillales</taxon>
        <taxon>Paenibacillaceae</taxon>
        <taxon>Paenibacillus</taxon>
    </lineage>
</organism>
<dbReference type="NCBIfam" id="TIGR02492">
    <property type="entry name" value="flgK_ends"/>
    <property type="match status" value="1"/>
</dbReference>
<keyword evidence="11" id="KW-0969">Cilium</keyword>
<accession>A0A2R9SLF1</accession>
<dbReference type="InterPro" id="IPR001444">
    <property type="entry name" value="Flag_bb_rod_N"/>
</dbReference>
<comment type="subcellular location">
    <subcellularLocation>
        <location evidence="1 7">Bacterial flagellum</location>
    </subcellularLocation>
    <subcellularLocation>
        <location evidence="2 7">Secreted</location>
    </subcellularLocation>
</comment>
<evidence type="ECO:0000256" key="1">
    <source>
        <dbReference type="ARBA" id="ARBA00004365"/>
    </source>
</evidence>
<feature type="domain" description="Flagellar hook-associated protein FlgK helical" evidence="10">
    <location>
        <begin position="102"/>
        <end position="293"/>
    </location>
</feature>